<evidence type="ECO:0000313" key="2">
    <source>
        <dbReference type="Proteomes" id="UP000000305"/>
    </source>
</evidence>
<reference evidence="1 2" key="1">
    <citation type="journal article" date="2011" name="Science">
        <title>The ecoresponsive genome of Daphnia pulex.</title>
        <authorList>
            <person name="Colbourne J.K."/>
            <person name="Pfrender M.E."/>
            <person name="Gilbert D."/>
            <person name="Thomas W.K."/>
            <person name="Tucker A."/>
            <person name="Oakley T.H."/>
            <person name="Tokishita S."/>
            <person name="Aerts A."/>
            <person name="Arnold G.J."/>
            <person name="Basu M.K."/>
            <person name="Bauer D.J."/>
            <person name="Caceres C.E."/>
            <person name="Carmel L."/>
            <person name="Casola C."/>
            <person name="Choi J.H."/>
            <person name="Detter J.C."/>
            <person name="Dong Q."/>
            <person name="Dusheyko S."/>
            <person name="Eads B.D."/>
            <person name="Frohlich T."/>
            <person name="Geiler-Samerotte K.A."/>
            <person name="Gerlach D."/>
            <person name="Hatcher P."/>
            <person name="Jogdeo S."/>
            <person name="Krijgsveld J."/>
            <person name="Kriventseva E.V."/>
            <person name="Kultz D."/>
            <person name="Laforsch C."/>
            <person name="Lindquist E."/>
            <person name="Lopez J."/>
            <person name="Manak J.R."/>
            <person name="Muller J."/>
            <person name="Pangilinan J."/>
            <person name="Patwardhan R.P."/>
            <person name="Pitluck S."/>
            <person name="Pritham E.J."/>
            <person name="Rechtsteiner A."/>
            <person name="Rho M."/>
            <person name="Rogozin I.B."/>
            <person name="Sakarya O."/>
            <person name="Salamov A."/>
            <person name="Schaack S."/>
            <person name="Shapiro H."/>
            <person name="Shiga Y."/>
            <person name="Skalitzky C."/>
            <person name="Smith Z."/>
            <person name="Souvorov A."/>
            <person name="Sung W."/>
            <person name="Tang Z."/>
            <person name="Tsuchiya D."/>
            <person name="Tu H."/>
            <person name="Vos H."/>
            <person name="Wang M."/>
            <person name="Wolf Y.I."/>
            <person name="Yamagata H."/>
            <person name="Yamada T."/>
            <person name="Ye Y."/>
            <person name="Shaw J.R."/>
            <person name="Andrews J."/>
            <person name="Crease T.J."/>
            <person name="Tang H."/>
            <person name="Lucas S.M."/>
            <person name="Robertson H.M."/>
            <person name="Bork P."/>
            <person name="Koonin E.V."/>
            <person name="Zdobnov E.M."/>
            <person name="Grigoriev I.V."/>
            <person name="Lynch M."/>
            <person name="Boore J.L."/>
        </authorList>
    </citation>
    <scope>NUCLEOTIDE SEQUENCE [LARGE SCALE GENOMIC DNA]</scope>
</reference>
<dbReference type="InParanoid" id="E9HGK6"/>
<dbReference type="KEGG" id="dpx:DAPPUDRAFT_259112"/>
<organism evidence="1 2">
    <name type="scientific">Daphnia pulex</name>
    <name type="common">Water flea</name>
    <dbReference type="NCBI Taxonomy" id="6669"/>
    <lineage>
        <taxon>Eukaryota</taxon>
        <taxon>Metazoa</taxon>
        <taxon>Ecdysozoa</taxon>
        <taxon>Arthropoda</taxon>
        <taxon>Crustacea</taxon>
        <taxon>Branchiopoda</taxon>
        <taxon>Diplostraca</taxon>
        <taxon>Cladocera</taxon>
        <taxon>Anomopoda</taxon>
        <taxon>Daphniidae</taxon>
        <taxon>Daphnia</taxon>
    </lineage>
</organism>
<dbReference type="EMBL" id="GL732642">
    <property type="protein sequence ID" value="EFX69101.1"/>
    <property type="molecule type" value="Genomic_DNA"/>
</dbReference>
<sequence length="96" mass="11045">MKNYLKIVKIDLERPRKQWNEMIKNFNLINVMLLLDDCSLPQEVIKEGENWECIPFRRLATISLMLSFSANVYGSLLVSNPVDMSKARDSNLGQVG</sequence>
<evidence type="ECO:0000313" key="1">
    <source>
        <dbReference type="EMBL" id="EFX69101.1"/>
    </source>
</evidence>
<dbReference type="Proteomes" id="UP000000305">
    <property type="component" value="Unassembled WGS sequence"/>
</dbReference>
<keyword evidence="2" id="KW-1185">Reference proteome</keyword>
<dbReference type="AlphaFoldDB" id="E9HGK6"/>
<dbReference type="HOGENOM" id="CLU_2361823_0_0_1"/>
<gene>
    <name evidence="1" type="ORF">DAPPUDRAFT_259112</name>
</gene>
<accession>E9HGK6</accession>
<protein>
    <submittedName>
        <fullName evidence="1">Uncharacterized protein</fullName>
    </submittedName>
</protein>
<proteinExistence type="predicted"/>
<name>E9HGK6_DAPPU</name>